<dbReference type="GO" id="GO:0016020">
    <property type="term" value="C:membrane"/>
    <property type="evidence" value="ECO:0007669"/>
    <property type="project" value="TreeGrafter"/>
</dbReference>
<reference evidence="3 4" key="1">
    <citation type="submission" date="2017-12" db="EMBL/GenBank/DDBJ databases">
        <title>The draft genome sequence of Brumimicrobium saltpan LHR20.</title>
        <authorList>
            <person name="Do Z.-J."/>
            <person name="Luo H.-R."/>
        </authorList>
    </citation>
    <scope>NUCLEOTIDE SEQUENCE [LARGE SCALE GENOMIC DNA]</scope>
    <source>
        <strain evidence="3 4">LHR20</strain>
    </source>
</reference>
<feature type="transmembrane region" description="Helical" evidence="1">
    <location>
        <begin position="213"/>
        <end position="242"/>
    </location>
</feature>
<dbReference type="InterPro" id="IPR050879">
    <property type="entry name" value="Acyltransferase_3"/>
</dbReference>
<name>A0A2I0R077_9FLAO</name>
<dbReference type="RefSeq" id="WP_101335415.1">
    <property type="nucleotide sequence ID" value="NZ_PJNI01000016.1"/>
</dbReference>
<feature type="transmembrane region" description="Helical" evidence="1">
    <location>
        <begin position="12"/>
        <end position="29"/>
    </location>
</feature>
<evidence type="ECO:0000313" key="3">
    <source>
        <dbReference type="EMBL" id="PKR79945.1"/>
    </source>
</evidence>
<feature type="transmembrane region" description="Helical" evidence="1">
    <location>
        <begin position="288"/>
        <end position="310"/>
    </location>
</feature>
<dbReference type="GO" id="GO:0000271">
    <property type="term" value="P:polysaccharide biosynthetic process"/>
    <property type="evidence" value="ECO:0007669"/>
    <property type="project" value="TreeGrafter"/>
</dbReference>
<organism evidence="3 4">
    <name type="scientific">Brumimicrobium salinarum</name>
    <dbReference type="NCBI Taxonomy" id="2058658"/>
    <lineage>
        <taxon>Bacteria</taxon>
        <taxon>Pseudomonadati</taxon>
        <taxon>Bacteroidota</taxon>
        <taxon>Flavobacteriia</taxon>
        <taxon>Flavobacteriales</taxon>
        <taxon>Crocinitomicaceae</taxon>
        <taxon>Brumimicrobium</taxon>
    </lineage>
</organism>
<dbReference type="InterPro" id="IPR002656">
    <property type="entry name" value="Acyl_transf_3_dom"/>
</dbReference>
<dbReference type="PANTHER" id="PTHR23028">
    <property type="entry name" value="ACETYLTRANSFERASE"/>
    <property type="match status" value="1"/>
</dbReference>
<dbReference type="AlphaFoldDB" id="A0A2I0R077"/>
<accession>A0A2I0R077</accession>
<feature type="transmembrane region" description="Helical" evidence="1">
    <location>
        <begin position="134"/>
        <end position="154"/>
    </location>
</feature>
<dbReference type="OrthoDB" id="290051at2"/>
<comment type="caution">
    <text evidence="3">The sequence shown here is derived from an EMBL/GenBank/DDBJ whole genome shotgun (WGS) entry which is preliminary data.</text>
</comment>
<feature type="transmembrane region" description="Helical" evidence="1">
    <location>
        <begin position="161"/>
        <end position="178"/>
    </location>
</feature>
<feature type="transmembrane region" description="Helical" evidence="1">
    <location>
        <begin position="86"/>
        <end position="105"/>
    </location>
</feature>
<dbReference type="Proteomes" id="UP000236654">
    <property type="component" value="Unassembled WGS sequence"/>
</dbReference>
<feature type="transmembrane region" description="Helical" evidence="1">
    <location>
        <begin position="49"/>
        <end position="66"/>
    </location>
</feature>
<evidence type="ECO:0000259" key="2">
    <source>
        <dbReference type="Pfam" id="PF01757"/>
    </source>
</evidence>
<protein>
    <recommendedName>
        <fullName evidence="2">Acyltransferase 3 domain-containing protein</fullName>
    </recommendedName>
</protein>
<gene>
    <name evidence="3" type="ORF">CW751_12750</name>
</gene>
<dbReference type="Pfam" id="PF01757">
    <property type="entry name" value="Acyl_transf_3"/>
    <property type="match status" value="1"/>
</dbReference>
<proteinExistence type="predicted"/>
<keyword evidence="1" id="KW-0812">Transmembrane</keyword>
<feature type="domain" description="Acyltransferase 3" evidence="2">
    <location>
        <begin position="10"/>
        <end position="306"/>
    </location>
</feature>
<dbReference type="EMBL" id="PJNI01000016">
    <property type="protein sequence ID" value="PKR79945.1"/>
    <property type="molecule type" value="Genomic_DNA"/>
</dbReference>
<sequence length="331" mass="39477">MTINPRKRIDELDSLRGIAALVVVLYHYTFRFEEKFGFTQITDHFNLPYGHYGVELFFVISGFVIFMSIEKINNPFKFLYKRFIRLYPTFWIGMIFSYIFITFFGPENLKVTPTEFLINFTMIPSFFNVSSVDGVYWTLKVEMFFYFIIFFDILFSVKKKYQIVGYLYIFLGILSFTLLRPTNYFFYGSLFLIGINFYKIWKDNASIHNHIQILLCLALTLFYSNFEFFYVTLTLLAIFYLLVYNKLFFLKIRPLLFLGNISYSLYLVHQNFGHTIQIELIHAGLENYILLLTIPLILSIIIASMITYFLEKPIISYLNTKHPWRFISIKK</sequence>
<dbReference type="GO" id="GO:0016747">
    <property type="term" value="F:acyltransferase activity, transferring groups other than amino-acyl groups"/>
    <property type="evidence" value="ECO:0007669"/>
    <property type="project" value="InterPro"/>
</dbReference>
<keyword evidence="1" id="KW-1133">Transmembrane helix</keyword>
<dbReference type="PANTHER" id="PTHR23028:SF53">
    <property type="entry name" value="ACYL_TRANSF_3 DOMAIN-CONTAINING PROTEIN"/>
    <property type="match status" value="1"/>
</dbReference>
<evidence type="ECO:0000313" key="4">
    <source>
        <dbReference type="Proteomes" id="UP000236654"/>
    </source>
</evidence>
<evidence type="ECO:0000256" key="1">
    <source>
        <dbReference type="SAM" id="Phobius"/>
    </source>
</evidence>
<feature type="transmembrane region" description="Helical" evidence="1">
    <location>
        <begin position="184"/>
        <end position="201"/>
    </location>
</feature>
<keyword evidence="1" id="KW-0472">Membrane</keyword>
<keyword evidence="4" id="KW-1185">Reference proteome</keyword>